<evidence type="ECO:0000256" key="4">
    <source>
        <dbReference type="ARBA" id="ARBA00005975"/>
    </source>
</evidence>
<dbReference type="InterPro" id="IPR037519">
    <property type="entry name" value="LITAF_fam"/>
</dbReference>
<evidence type="ECO:0000313" key="11">
    <source>
        <dbReference type="EMBL" id="CAL7933563.1"/>
    </source>
</evidence>
<evidence type="ECO:0000256" key="8">
    <source>
        <dbReference type="SAM" id="MobiDB-lite"/>
    </source>
</evidence>
<evidence type="ECO:0000256" key="3">
    <source>
        <dbReference type="ARBA" id="ARBA00004630"/>
    </source>
</evidence>
<gene>
    <name evidence="11" type="ORF">XYLVIOL_LOCUS520</name>
</gene>
<feature type="domain" description="LITAF" evidence="10">
    <location>
        <begin position="29"/>
        <end position="112"/>
    </location>
</feature>
<sequence>MDKGMSSPPPPPPGFVPAPPPPPPYSGPPQPNVVYVVPQFSSQSQRMTCPHCHTDINTRVENTANTRTHLFALLLCVFGLWCCAPIPYCVDNCMSQKHYCPSCNIYLGQSNPAA</sequence>
<dbReference type="Pfam" id="PF10601">
    <property type="entry name" value="zf-LITAF-like"/>
    <property type="match status" value="1"/>
</dbReference>
<evidence type="ECO:0000256" key="5">
    <source>
        <dbReference type="ARBA" id="ARBA00022723"/>
    </source>
</evidence>
<reference evidence="11 12" key="1">
    <citation type="submission" date="2024-08" db="EMBL/GenBank/DDBJ databases">
        <authorList>
            <person name="Will J Nash"/>
            <person name="Angela Man"/>
            <person name="Seanna McTaggart"/>
            <person name="Kendall Baker"/>
            <person name="Tom Barker"/>
            <person name="Leah Catchpole"/>
            <person name="Alex Durrant"/>
            <person name="Karim Gharbi"/>
            <person name="Naomi Irish"/>
            <person name="Gemy Kaithakottil"/>
            <person name="Debby Ku"/>
            <person name="Aaliyah Providence"/>
            <person name="Felix Shaw"/>
            <person name="David Swarbreck"/>
            <person name="Chris Watkins"/>
            <person name="Ann M. McCartney"/>
            <person name="Giulio Formenti"/>
            <person name="Alice Mouton"/>
            <person name="Noel Vella"/>
            <person name="Bjorn M von Reumont"/>
            <person name="Adriana Vella"/>
            <person name="Wilfried Haerty"/>
        </authorList>
    </citation>
    <scope>NUCLEOTIDE SEQUENCE [LARGE SCALE GENOMIC DNA]</scope>
</reference>
<organism evidence="11 12">
    <name type="scientific">Xylocopa violacea</name>
    <name type="common">Violet carpenter bee</name>
    <name type="synonym">Apis violacea</name>
    <dbReference type="NCBI Taxonomy" id="135666"/>
    <lineage>
        <taxon>Eukaryota</taxon>
        <taxon>Metazoa</taxon>
        <taxon>Ecdysozoa</taxon>
        <taxon>Arthropoda</taxon>
        <taxon>Hexapoda</taxon>
        <taxon>Insecta</taxon>
        <taxon>Pterygota</taxon>
        <taxon>Neoptera</taxon>
        <taxon>Endopterygota</taxon>
        <taxon>Hymenoptera</taxon>
        <taxon>Apocrita</taxon>
        <taxon>Aculeata</taxon>
        <taxon>Apoidea</taxon>
        <taxon>Anthophila</taxon>
        <taxon>Apidae</taxon>
        <taxon>Xylocopa</taxon>
        <taxon>Xylocopa</taxon>
    </lineage>
</organism>
<comment type="similarity">
    <text evidence="4">Belongs to the CDIP1/LITAF family.</text>
</comment>
<dbReference type="PANTHER" id="PTHR23292:SF14">
    <property type="entry name" value="FI16615P1-RELATED"/>
    <property type="match status" value="1"/>
</dbReference>
<dbReference type="Proteomes" id="UP001642520">
    <property type="component" value="Unassembled WGS sequence"/>
</dbReference>
<dbReference type="EMBL" id="CAXAJV020001281">
    <property type="protein sequence ID" value="CAL7933563.1"/>
    <property type="molecule type" value="Genomic_DNA"/>
</dbReference>
<keyword evidence="6" id="KW-0862">Zinc</keyword>
<protein>
    <recommendedName>
        <fullName evidence="10">LITAF domain-containing protein</fullName>
    </recommendedName>
</protein>
<dbReference type="SMART" id="SM00714">
    <property type="entry name" value="LITAF"/>
    <property type="match status" value="1"/>
</dbReference>
<evidence type="ECO:0000256" key="1">
    <source>
        <dbReference type="ARBA" id="ARBA00004414"/>
    </source>
</evidence>
<dbReference type="PANTHER" id="PTHR23292">
    <property type="entry name" value="LIPOPOLYSACCHARIDE-INDUCED TUMOR NECROSIS FACTOR-ALPHA FACTOR"/>
    <property type="match status" value="1"/>
</dbReference>
<comment type="caution">
    <text evidence="11">The sequence shown here is derived from an EMBL/GenBank/DDBJ whole genome shotgun (WGS) entry which is preliminary data.</text>
</comment>
<evidence type="ECO:0000256" key="7">
    <source>
        <dbReference type="ARBA" id="ARBA00023136"/>
    </source>
</evidence>
<keyword evidence="12" id="KW-1185">Reference proteome</keyword>
<dbReference type="InterPro" id="IPR006629">
    <property type="entry name" value="LITAF"/>
</dbReference>
<evidence type="ECO:0000313" key="12">
    <source>
        <dbReference type="Proteomes" id="UP001642520"/>
    </source>
</evidence>
<name>A0ABP1N0B6_XYLVO</name>
<evidence type="ECO:0000259" key="10">
    <source>
        <dbReference type="PROSITE" id="PS51837"/>
    </source>
</evidence>
<feature type="compositionally biased region" description="Pro residues" evidence="8">
    <location>
        <begin position="7"/>
        <end position="30"/>
    </location>
</feature>
<evidence type="ECO:0000256" key="2">
    <source>
        <dbReference type="ARBA" id="ARBA00004481"/>
    </source>
</evidence>
<keyword evidence="9" id="KW-0812">Transmembrane</keyword>
<keyword evidence="5" id="KW-0479">Metal-binding</keyword>
<evidence type="ECO:0000256" key="9">
    <source>
        <dbReference type="SAM" id="Phobius"/>
    </source>
</evidence>
<evidence type="ECO:0000256" key="6">
    <source>
        <dbReference type="ARBA" id="ARBA00022833"/>
    </source>
</evidence>
<keyword evidence="9" id="KW-1133">Transmembrane helix</keyword>
<dbReference type="PROSITE" id="PS51837">
    <property type="entry name" value="LITAF"/>
    <property type="match status" value="1"/>
</dbReference>
<feature type="transmembrane region" description="Helical" evidence="9">
    <location>
        <begin position="69"/>
        <end position="88"/>
    </location>
</feature>
<keyword evidence="7 9" id="KW-0472">Membrane</keyword>
<accession>A0ABP1N0B6</accession>
<proteinExistence type="inferred from homology"/>
<comment type="subcellular location">
    <subcellularLocation>
        <location evidence="2">Endosome membrane</location>
        <topology evidence="2">Peripheral membrane protein</topology>
    </subcellularLocation>
    <subcellularLocation>
        <location evidence="1">Late endosome membrane</location>
    </subcellularLocation>
    <subcellularLocation>
        <location evidence="3">Lysosome membrane</location>
        <topology evidence="3">Peripheral membrane protein</topology>
        <orientation evidence="3">Cytoplasmic side</orientation>
    </subcellularLocation>
</comment>
<feature type="region of interest" description="Disordered" evidence="8">
    <location>
        <begin position="1"/>
        <end position="30"/>
    </location>
</feature>